<keyword evidence="3" id="KW-1185">Reference proteome</keyword>
<feature type="region of interest" description="Disordered" evidence="1">
    <location>
        <begin position="1"/>
        <end position="104"/>
    </location>
</feature>
<protein>
    <submittedName>
        <fullName evidence="2">Uncharacterized protein</fullName>
    </submittedName>
</protein>
<feature type="compositionally biased region" description="Gly residues" evidence="1">
    <location>
        <begin position="1"/>
        <end position="10"/>
    </location>
</feature>
<reference evidence="2 3" key="1">
    <citation type="submission" date="2023-09" db="EMBL/GenBank/DDBJ databases">
        <title>Genomes of two closely related lineages of the louse Polyplax serrata with different host specificities.</title>
        <authorList>
            <person name="Martinu J."/>
            <person name="Tarabai H."/>
            <person name="Stefka J."/>
            <person name="Hypsa V."/>
        </authorList>
    </citation>
    <scope>NUCLEOTIDE SEQUENCE [LARGE SCALE GENOMIC DNA]</scope>
    <source>
        <strain evidence="2">98ZLc_SE</strain>
    </source>
</reference>
<evidence type="ECO:0000313" key="3">
    <source>
        <dbReference type="Proteomes" id="UP001359485"/>
    </source>
</evidence>
<comment type="caution">
    <text evidence="2">The sequence shown here is derived from an EMBL/GenBank/DDBJ whole genome shotgun (WGS) entry which is preliminary data.</text>
</comment>
<sequence length="104" mass="11372">MVAAGGGGGVNLISGVQIGPSRPFATLNLFGPRPTGSFRSVDDRRGSPRHGKVERSHRENRSPKLRTECSRDERTGDEGSVKGSRKCEFSEKESFQKNAGRERL</sequence>
<dbReference type="EMBL" id="JAWJWF010000004">
    <property type="protein sequence ID" value="KAK6633985.1"/>
    <property type="molecule type" value="Genomic_DNA"/>
</dbReference>
<accession>A0ABR1B398</accession>
<gene>
    <name evidence="2" type="ORF">RUM44_004592</name>
</gene>
<feature type="compositionally biased region" description="Basic and acidic residues" evidence="1">
    <location>
        <begin position="40"/>
        <end position="104"/>
    </location>
</feature>
<name>A0ABR1B398_POLSC</name>
<dbReference type="Proteomes" id="UP001359485">
    <property type="component" value="Unassembled WGS sequence"/>
</dbReference>
<proteinExistence type="predicted"/>
<organism evidence="2 3">
    <name type="scientific">Polyplax serrata</name>
    <name type="common">Common mouse louse</name>
    <dbReference type="NCBI Taxonomy" id="468196"/>
    <lineage>
        <taxon>Eukaryota</taxon>
        <taxon>Metazoa</taxon>
        <taxon>Ecdysozoa</taxon>
        <taxon>Arthropoda</taxon>
        <taxon>Hexapoda</taxon>
        <taxon>Insecta</taxon>
        <taxon>Pterygota</taxon>
        <taxon>Neoptera</taxon>
        <taxon>Paraneoptera</taxon>
        <taxon>Psocodea</taxon>
        <taxon>Troctomorpha</taxon>
        <taxon>Phthiraptera</taxon>
        <taxon>Anoplura</taxon>
        <taxon>Polyplacidae</taxon>
        <taxon>Polyplax</taxon>
    </lineage>
</organism>
<evidence type="ECO:0000256" key="1">
    <source>
        <dbReference type="SAM" id="MobiDB-lite"/>
    </source>
</evidence>
<evidence type="ECO:0000313" key="2">
    <source>
        <dbReference type="EMBL" id="KAK6633985.1"/>
    </source>
</evidence>